<name>A0A822XIE1_NELNU</name>
<accession>A0A822XIE1</accession>
<dbReference type="EMBL" id="DUZY01000001">
    <property type="protein sequence ID" value="DAD18809.1"/>
    <property type="molecule type" value="Genomic_DNA"/>
</dbReference>
<dbReference type="AlphaFoldDB" id="A0A822XIE1"/>
<sequence>MELHNSIHWGRQKTSLEDSFYACSKASSRFLQSSNEWRAFFFFFSF</sequence>
<comment type="caution">
    <text evidence="1">The sequence shown here is derived from an EMBL/GenBank/DDBJ whole genome shotgun (WGS) entry which is preliminary data.</text>
</comment>
<protein>
    <submittedName>
        <fullName evidence="1">Uncharacterized protein</fullName>
    </submittedName>
</protein>
<gene>
    <name evidence="1" type="ORF">HUJ06_020272</name>
</gene>
<keyword evidence="2" id="KW-1185">Reference proteome</keyword>
<proteinExistence type="predicted"/>
<dbReference type="Proteomes" id="UP000607653">
    <property type="component" value="Unassembled WGS sequence"/>
</dbReference>
<reference evidence="1 2" key="1">
    <citation type="journal article" date="2020" name="Mol. Biol. Evol.">
        <title>Distinct Expression and Methylation Patterns for Genes with Different Fates following a Single Whole-Genome Duplication in Flowering Plants.</title>
        <authorList>
            <person name="Shi T."/>
            <person name="Rahmani R.S."/>
            <person name="Gugger P.F."/>
            <person name="Wang M."/>
            <person name="Li H."/>
            <person name="Zhang Y."/>
            <person name="Li Z."/>
            <person name="Wang Q."/>
            <person name="Van de Peer Y."/>
            <person name="Marchal K."/>
            <person name="Chen J."/>
        </authorList>
    </citation>
    <scope>NUCLEOTIDE SEQUENCE [LARGE SCALE GENOMIC DNA]</scope>
    <source>
        <tissue evidence="1">Leaf</tissue>
    </source>
</reference>
<organism evidence="1 2">
    <name type="scientific">Nelumbo nucifera</name>
    <name type="common">Sacred lotus</name>
    <dbReference type="NCBI Taxonomy" id="4432"/>
    <lineage>
        <taxon>Eukaryota</taxon>
        <taxon>Viridiplantae</taxon>
        <taxon>Streptophyta</taxon>
        <taxon>Embryophyta</taxon>
        <taxon>Tracheophyta</taxon>
        <taxon>Spermatophyta</taxon>
        <taxon>Magnoliopsida</taxon>
        <taxon>Proteales</taxon>
        <taxon>Nelumbonaceae</taxon>
        <taxon>Nelumbo</taxon>
    </lineage>
</organism>
<evidence type="ECO:0000313" key="2">
    <source>
        <dbReference type="Proteomes" id="UP000607653"/>
    </source>
</evidence>
<evidence type="ECO:0000313" key="1">
    <source>
        <dbReference type="EMBL" id="DAD18809.1"/>
    </source>
</evidence>